<accession>A0ABW2JKL4</accession>
<name>A0ABW2JKL4_9ACTN</name>
<reference evidence="2" key="1">
    <citation type="journal article" date="2019" name="Int. J. Syst. Evol. Microbiol.">
        <title>The Global Catalogue of Microorganisms (GCM) 10K type strain sequencing project: providing services to taxonomists for standard genome sequencing and annotation.</title>
        <authorList>
            <consortium name="The Broad Institute Genomics Platform"/>
            <consortium name="The Broad Institute Genome Sequencing Center for Infectious Disease"/>
            <person name="Wu L."/>
            <person name="Ma J."/>
        </authorList>
    </citation>
    <scope>NUCLEOTIDE SEQUENCE [LARGE SCALE GENOMIC DNA]</scope>
    <source>
        <strain evidence="2">SYNS20</strain>
    </source>
</reference>
<sequence>MTQAEQALKEKIRSGNLEVVEIYRNQTGPTIEQAWMKMANIDVEPVDTVPLSSSDLAQITQLWLNRAQAGGIIEDDGTFLLTAVTTGSSGVGWVRVRLTPDTDMSRLTDDRGNIEFIARSSDGKSICGVTSEEYDYWVVLISNP</sequence>
<organism evidence="1 2">
    <name type="scientific">Streptomyces monticola</name>
    <dbReference type="NCBI Taxonomy" id="2666263"/>
    <lineage>
        <taxon>Bacteria</taxon>
        <taxon>Bacillati</taxon>
        <taxon>Actinomycetota</taxon>
        <taxon>Actinomycetes</taxon>
        <taxon>Kitasatosporales</taxon>
        <taxon>Streptomycetaceae</taxon>
        <taxon>Streptomyces</taxon>
    </lineage>
</organism>
<dbReference type="Proteomes" id="UP001596523">
    <property type="component" value="Unassembled WGS sequence"/>
</dbReference>
<protein>
    <submittedName>
        <fullName evidence="1">Uncharacterized protein</fullName>
    </submittedName>
</protein>
<dbReference type="EMBL" id="JBHTCF010000007">
    <property type="protein sequence ID" value="MFC7306297.1"/>
    <property type="molecule type" value="Genomic_DNA"/>
</dbReference>
<proteinExistence type="predicted"/>
<evidence type="ECO:0000313" key="2">
    <source>
        <dbReference type="Proteomes" id="UP001596523"/>
    </source>
</evidence>
<dbReference type="RefSeq" id="WP_381831650.1">
    <property type="nucleotide sequence ID" value="NZ_JBHTCF010000007.1"/>
</dbReference>
<comment type="caution">
    <text evidence="1">The sequence shown here is derived from an EMBL/GenBank/DDBJ whole genome shotgun (WGS) entry which is preliminary data.</text>
</comment>
<gene>
    <name evidence="1" type="ORF">ACFQVC_18995</name>
</gene>
<keyword evidence="2" id="KW-1185">Reference proteome</keyword>
<evidence type="ECO:0000313" key="1">
    <source>
        <dbReference type="EMBL" id="MFC7306297.1"/>
    </source>
</evidence>